<evidence type="ECO:0000256" key="1">
    <source>
        <dbReference type="SAM" id="MobiDB-lite"/>
    </source>
</evidence>
<protein>
    <submittedName>
        <fullName evidence="2">Uncharacterized protein</fullName>
    </submittedName>
</protein>
<keyword evidence="3" id="KW-1185">Reference proteome</keyword>
<accession>A0A4U5JTR7</accession>
<evidence type="ECO:0000313" key="3">
    <source>
        <dbReference type="Proteomes" id="UP000308707"/>
    </source>
</evidence>
<proteinExistence type="predicted"/>
<feature type="region of interest" description="Disordered" evidence="1">
    <location>
        <begin position="98"/>
        <end position="122"/>
    </location>
</feature>
<dbReference type="RefSeq" id="WP_137265434.1">
    <property type="nucleotide sequence ID" value="NZ_SZUA01000001.1"/>
</dbReference>
<dbReference type="OrthoDB" id="6024565at2"/>
<comment type="caution">
    <text evidence="2">The sequence shown here is derived from an EMBL/GenBank/DDBJ whole genome shotgun (WGS) entry which is preliminary data.</text>
</comment>
<gene>
    <name evidence="2" type="ORF">FCE95_02630</name>
</gene>
<sequence length="122" mass="13056">MSYDIGIGLCTAIDGQEVSVGLDSAMLSKLSPGASWRKSGTSSLRFDIRLCSTKRPLKVGDEVYLDSAAIEKKATAMLDMAGVAELVRVNLHELVRGMDPMPAPQPATKRAYGSFPAGRARK</sequence>
<dbReference type="Proteomes" id="UP000308707">
    <property type="component" value="Unassembled WGS sequence"/>
</dbReference>
<name>A0A4U5JTR7_9GAMM</name>
<evidence type="ECO:0000313" key="2">
    <source>
        <dbReference type="EMBL" id="TKR33224.1"/>
    </source>
</evidence>
<organism evidence="2 3">
    <name type="scientific">Luteimonas gilva</name>
    <dbReference type="NCBI Taxonomy" id="2572684"/>
    <lineage>
        <taxon>Bacteria</taxon>
        <taxon>Pseudomonadati</taxon>
        <taxon>Pseudomonadota</taxon>
        <taxon>Gammaproteobacteria</taxon>
        <taxon>Lysobacterales</taxon>
        <taxon>Lysobacteraceae</taxon>
        <taxon>Luteimonas</taxon>
    </lineage>
</organism>
<dbReference type="AlphaFoldDB" id="A0A4U5JTR7"/>
<dbReference type="EMBL" id="SZUA01000001">
    <property type="protein sequence ID" value="TKR33224.1"/>
    <property type="molecule type" value="Genomic_DNA"/>
</dbReference>
<reference evidence="2 3" key="1">
    <citation type="submission" date="2019-04" db="EMBL/GenBank/DDBJ databases">
        <title>Reference strain of H23.</title>
        <authorList>
            <person name="Luo X."/>
        </authorList>
    </citation>
    <scope>NUCLEOTIDE SEQUENCE [LARGE SCALE GENOMIC DNA]</scope>
    <source>
        <strain evidence="2 3">H23</strain>
    </source>
</reference>